<feature type="region of interest" description="Disordered" evidence="1">
    <location>
        <begin position="1"/>
        <end position="25"/>
    </location>
</feature>
<feature type="compositionally biased region" description="Basic and acidic residues" evidence="1">
    <location>
        <begin position="1"/>
        <end position="19"/>
    </location>
</feature>
<gene>
    <name evidence="2" type="ORF">CURHAP_LOCUS39512</name>
</gene>
<reference evidence="2 3" key="1">
    <citation type="submission" date="2020-05" db="EMBL/GenBank/DDBJ databases">
        <authorList>
            <person name="Campoy J."/>
            <person name="Schneeberger K."/>
            <person name="Spophaly S."/>
        </authorList>
    </citation>
    <scope>NUCLEOTIDE SEQUENCE [LARGE SCALE GENOMIC DNA]</scope>
    <source>
        <strain evidence="2">PruArmRojPasFocal</strain>
    </source>
</reference>
<evidence type="ECO:0000313" key="3">
    <source>
        <dbReference type="Proteomes" id="UP000507222"/>
    </source>
</evidence>
<accession>A0A6J5V536</accession>
<dbReference type="AlphaFoldDB" id="A0A6J5V536"/>
<protein>
    <submittedName>
        <fullName evidence="2">Uncharacterized protein</fullName>
    </submittedName>
</protein>
<dbReference type="Proteomes" id="UP000507222">
    <property type="component" value="Unassembled WGS sequence"/>
</dbReference>
<evidence type="ECO:0000256" key="1">
    <source>
        <dbReference type="SAM" id="MobiDB-lite"/>
    </source>
</evidence>
<sequence>MWEREGGWRGGERVREGKKGRQRRRKVRKVCWWGGWVWGGEWRVESGLRWWSWGRRKWVVAGWGSGVGGRERSKRNTEVKENS</sequence>
<name>A0A6J5V536_PRUAR</name>
<organism evidence="2 3">
    <name type="scientific">Prunus armeniaca</name>
    <name type="common">Apricot</name>
    <name type="synonym">Armeniaca vulgaris</name>
    <dbReference type="NCBI Taxonomy" id="36596"/>
    <lineage>
        <taxon>Eukaryota</taxon>
        <taxon>Viridiplantae</taxon>
        <taxon>Streptophyta</taxon>
        <taxon>Embryophyta</taxon>
        <taxon>Tracheophyta</taxon>
        <taxon>Spermatophyta</taxon>
        <taxon>Magnoliopsida</taxon>
        <taxon>eudicotyledons</taxon>
        <taxon>Gunneridae</taxon>
        <taxon>Pentapetalae</taxon>
        <taxon>rosids</taxon>
        <taxon>fabids</taxon>
        <taxon>Rosales</taxon>
        <taxon>Rosaceae</taxon>
        <taxon>Amygdaloideae</taxon>
        <taxon>Amygdaleae</taxon>
        <taxon>Prunus</taxon>
    </lineage>
</organism>
<evidence type="ECO:0000313" key="2">
    <source>
        <dbReference type="EMBL" id="CAB4284079.1"/>
    </source>
</evidence>
<dbReference type="EMBL" id="CAEKDK010000006">
    <property type="protein sequence ID" value="CAB4284079.1"/>
    <property type="molecule type" value="Genomic_DNA"/>
</dbReference>
<proteinExistence type="predicted"/>